<evidence type="ECO:0000313" key="6">
    <source>
        <dbReference type="EMBL" id="GMM38549.1"/>
    </source>
</evidence>
<comment type="caution">
    <text evidence="6">The sequence shown here is derived from an EMBL/GenBank/DDBJ whole genome shotgun (WGS) entry which is preliminary data.</text>
</comment>
<dbReference type="Gene3D" id="1.10.840.10">
    <property type="entry name" value="Ras guanine-nucleotide exchange factors catalytic domain"/>
    <property type="match status" value="1"/>
</dbReference>
<sequence>MKSLLKSTRNKRKSVNEKSSKSSSSGAQKTTSRSGSRLAAGRTMFDARNKSTDSDLNSTDGTTAVNSSIPPFARSPPAGQNSYGLKPKGQRESKASSAIIEPSRRSLDSHVYDNISEYSKINNGSQNQNDPDSSSIISDEEPVGKQFVSPTSPVHRVKSETPSVNNDETMNKLSSSMSKTTMDAESNEQEALNSNTEIDDPTAASSANENKSSSSVSLGSNTNTNTSNITNSNNEQGHLFSSGVNQKASSTNNTNPSAQQFYAPNQPNSGKSQEQRQFFHQKDEATGTKKNENDLEIKSTQSNSTKDDTTTLVSKTNLSHIPTTTTNATASTASAHSPLNGSNYDHVIFKSGWINRGTNMTSWSSSVTSDTWRLYRAELKGSNLLLFKPPSDLGIKHFEPRYNGQGEMRPPEPYSADNASGLSPSNTIIEEGIARSSASVDGIQSQHYDNMDNKSTINNNWSNVTADAGSGNVNIRLPGGFPSKSEISYVSEVYPHPDLQFDEADTILNGSLEAVCHTVLFNTSEDSRLSSQLISVIPLFGDAKIAVDYFVQYAFVFMSPATVDSLNSKIKSFKFPLHASLLNRKNVSINETTDSIITNRLGLVVSIIQEQFPGMLMDAMIFEKLLTLLELIGVHNDAFANELNRKIISQQQKMTELLVFDAASASKAITKEESVLTADEFLKIDLNEFSDQINLIDLKFNKEWNPKTDASLLYETGYSYSRYNPLIFDPVSNIHYLGRILIQHLFEDDQSKASVQFRAKVIQKWVELGSIFDKKGDMVSWLAIATIICSIPILRLKKTWSVVDSKTLKIVSTEWGQVVFELDRRNMTSDAAHRSSYHVIAPQGIGESYSKFRVVPYFGDLTVKLTSSNITLKQCEKRVQRVKISFNRWDEYLAMVKEKNDFGALQTPNPKTQRLLYNLLSIHVGLSRLTQDDVMQQSLEVEPSNSSSLYEFYSSYENDKPPISAGIFFPILFTDFLPSYRLFDKDSLIQAAGGHGSKRGGEVTKIQAVTGVNIVDSTAIHHHYKLRRSSPLADSIFDLLNIDSDVFHVGKDLIFKAVPKNNILSADGNSKNDENNGNISHKPVVVNVVAKASSFEKLVDILVLTPNIFNAHINEEDMQKYLTKHNLSGGSIKLDMDIGVYTETFFASYKSFCNLTTLIEGLGRRFIGAKAAAISIKKSKDNKEYYAAHSERSFPDWDSSVESNNPEINWKYVAQIEAGILEALYALISDFYSDFTDEIETKQSFVDILKIIDQEIVNEWKTILKQHSDGHDELYELYENLQLLYKKIRKFYIKRSYRPLDFYSTPHTFSSVVDFPPDHAHLPPSSQFVEIQKLIEKLDVVVFDLFRQTTVNEWMVVSDLFEMQSTRSLTGIFSYKQHSPAISEEDLKIFNVFSWLESLYVDVPEVKLLSKFPSNIRALYGLHGKITSYFLNQIIEPRIPLSKRRNRMTTILQMLAIINCRMQSCSVFADEGSRIPAFLETCIAMAVCAPESRWFVNDWIYSALKLRSRTGDMKWDTLSDLVPSFNSKILLKDCRAPLTPCFGWLAERLLEVGCYIPNVSVENPSLLNFDKRRYVYKLIHGIMALKREDSLYSKEELNDIKKKFEFLYNIKRSVYDLRDIREIARKENKDYPRNEQKNKLFQRLVEQEFYKLKRDVNKKESLEMQELKRKQINSKMVGKPQQTDSKDIATMSRSNMNVGISNSTSTNSIQQNAVLNAHTTTQAKGGGRFRIGGFLKAVRPFSINVGNSWSAPERVASISELPDPAIFEGRSGKAALQFKLFNMKPLIIHSSDIEGFFKLVDVEGQEYCFQATSDVEANDWVKNISEAKRYGYLSQEAKERNGNKVFGVPIQLVCKRENNVIPYVVHKLLDEIERRGLDEVGLYRVPGAVANIQLLKQRFDESAEEVSLEDQRFLEINTLAGCFKLYLRELPESLLTSELLPSFISVTSGEDIVDGVCNLIKRLPFHNYHLLKKLVTHLNLVTEHSDKNRMDASNLAMVFSMSFLSSSDTDFTRSLGSLQSILLMMIQEPERYFKNAEYDAAVSSFEQ</sequence>
<dbReference type="GO" id="GO:0007010">
    <property type="term" value="P:cytoskeleton organization"/>
    <property type="evidence" value="ECO:0007669"/>
    <property type="project" value="UniProtKB-ARBA"/>
</dbReference>
<dbReference type="GO" id="GO:0005096">
    <property type="term" value="F:GTPase activator activity"/>
    <property type="evidence" value="ECO:0007669"/>
    <property type="project" value="UniProtKB-KW"/>
</dbReference>
<feature type="compositionally biased region" description="Low complexity" evidence="3">
    <location>
        <begin position="21"/>
        <end position="34"/>
    </location>
</feature>
<feature type="compositionally biased region" description="Polar residues" evidence="3">
    <location>
        <begin position="54"/>
        <end position="69"/>
    </location>
</feature>
<dbReference type="Gene3D" id="1.10.555.10">
    <property type="entry name" value="Rho GTPase activation protein"/>
    <property type="match status" value="1"/>
</dbReference>
<reference evidence="6 7" key="1">
    <citation type="journal article" date="2023" name="Elife">
        <title>Identification of key yeast species and microbe-microbe interactions impacting larval growth of Drosophila in the wild.</title>
        <authorList>
            <person name="Mure A."/>
            <person name="Sugiura Y."/>
            <person name="Maeda R."/>
            <person name="Honda K."/>
            <person name="Sakurai N."/>
            <person name="Takahashi Y."/>
            <person name="Watada M."/>
            <person name="Katoh T."/>
            <person name="Gotoh A."/>
            <person name="Gotoh Y."/>
            <person name="Taniguchi I."/>
            <person name="Nakamura K."/>
            <person name="Hayashi T."/>
            <person name="Katayama T."/>
            <person name="Uemura T."/>
            <person name="Hattori Y."/>
        </authorList>
    </citation>
    <scope>NUCLEOTIDE SEQUENCE [LARGE SCALE GENOMIC DNA]</scope>
    <source>
        <strain evidence="6 7">SC-9</strain>
    </source>
</reference>
<dbReference type="Proteomes" id="UP001360560">
    <property type="component" value="Unassembled WGS sequence"/>
</dbReference>
<proteinExistence type="predicted"/>
<organism evidence="6 7">
    <name type="scientific">Saccharomycopsis crataegensis</name>
    <dbReference type="NCBI Taxonomy" id="43959"/>
    <lineage>
        <taxon>Eukaryota</taxon>
        <taxon>Fungi</taxon>
        <taxon>Dikarya</taxon>
        <taxon>Ascomycota</taxon>
        <taxon>Saccharomycotina</taxon>
        <taxon>Saccharomycetes</taxon>
        <taxon>Saccharomycopsidaceae</taxon>
        <taxon>Saccharomycopsis</taxon>
    </lineage>
</organism>
<keyword evidence="2" id="KW-0344">Guanine-nucleotide releasing factor</keyword>
<dbReference type="GO" id="GO:0005933">
    <property type="term" value="C:cellular bud"/>
    <property type="evidence" value="ECO:0007669"/>
    <property type="project" value="UniProtKB-ARBA"/>
</dbReference>
<dbReference type="Gene3D" id="1.20.870.10">
    <property type="entry name" value="Son of sevenless (SoS) protein Chain: S domain 1"/>
    <property type="match status" value="1"/>
</dbReference>
<dbReference type="InterPro" id="IPR050729">
    <property type="entry name" value="Rho-GAP"/>
</dbReference>
<dbReference type="EMBL" id="BTFZ01000020">
    <property type="protein sequence ID" value="GMM38549.1"/>
    <property type="molecule type" value="Genomic_DNA"/>
</dbReference>
<dbReference type="InterPro" id="IPR000198">
    <property type="entry name" value="RhoGAP_dom"/>
</dbReference>
<dbReference type="CDD" id="cd00159">
    <property type="entry name" value="RhoGAP"/>
    <property type="match status" value="1"/>
</dbReference>
<feature type="compositionally biased region" description="Polar residues" evidence="3">
    <location>
        <begin position="160"/>
        <end position="196"/>
    </location>
</feature>
<dbReference type="GO" id="GO:0005085">
    <property type="term" value="F:guanyl-nucleotide exchange factor activity"/>
    <property type="evidence" value="ECO:0007669"/>
    <property type="project" value="UniProtKB-KW"/>
</dbReference>
<dbReference type="GeneID" id="90076537"/>
<dbReference type="SUPFAM" id="SSF50729">
    <property type="entry name" value="PH domain-like"/>
    <property type="match status" value="1"/>
</dbReference>
<dbReference type="PANTHER" id="PTHR23176:SF96">
    <property type="entry name" value="GTPASE-ACTIVATING PROTEIN BEM2_IPL2"/>
    <property type="match status" value="1"/>
</dbReference>
<dbReference type="PROSITE" id="PS50009">
    <property type="entry name" value="RASGEF_CAT"/>
    <property type="match status" value="1"/>
</dbReference>
<dbReference type="InterPro" id="IPR036964">
    <property type="entry name" value="RASGEF_cat_dom_sf"/>
</dbReference>
<dbReference type="PANTHER" id="PTHR23176">
    <property type="entry name" value="RHO/RAC/CDC GTPASE-ACTIVATING PROTEIN"/>
    <property type="match status" value="1"/>
</dbReference>
<dbReference type="SMART" id="SM00147">
    <property type="entry name" value="RasGEF"/>
    <property type="match status" value="1"/>
</dbReference>
<gene>
    <name evidence="6" type="ORF">DASC09_058880</name>
</gene>
<name>A0AAV5QVJ7_9ASCO</name>
<feature type="compositionally biased region" description="Low complexity" evidence="3">
    <location>
        <begin position="202"/>
        <end position="234"/>
    </location>
</feature>
<feature type="compositionally biased region" description="Basic and acidic residues" evidence="3">
    <location>
        <begin position="102"/>
        <end position="111"/>
    </location>
</feature>
<keyword evidence="1" id="KW-0343">GTPase activation</keyword>
<dbReference type="GO" id="GO:0005938">
    <property type="term" value="C:cell cortex"/>
    <property type="evidence" value="ECO:0007669"/>
    <property type="project" value="UniProtKB-ARBA"/>
</dbReference>
<dbReference type="Pfam" id="PF00620">
    <property type="entry name" value="RhoGAP"/>
    <property type="match status" value="1"/>
</dbReference>
<evidence type="ECO:0000256" key="1">
    <source>
        <dbReference type="ARBA" id="ARBA00022468"/>
    </source>
</evidence>
<dbReference type="InterPro" id="IPR000651">
    <property type="entry name" value="Ras-like_Gua-exchang_fac_N"/>
</dbReference>
<dbReference type="RefSeq" id="XP_064855544.1">
    <property type="nucleotide sequence ID" value="XM_064999472.1"/>
</dbReference>
<dbReference type="InterPro" id="IPR001895">
    <property type="entry name" value="RASGEF_cat_dom"/>
</dbReference>
<dbReference type="InterPro" id="IPR023578">
    <property type="entry name" value="Ras_GEF_dom_sf"/>
</dbReference>
<feature type="region of interest" description="Disordered" evidence="3">
    <location>
        <begin position="1"/>
        <end position="311"/>
    </location>
</feature>
<dbReference type="Pfam" id="PF00618">
    <property type="entry name" value="RasGEF_N"/>
    <property type="match status" value="1"/>
</dbReference>
<accession>A0AAV5QVJ7</accession>
<evidence type="ECO:0000313" key="7">
    <source>
        <dbReference type="Proteomes" id="UP001360560"/>
    </source>
</evidence>
<protein>
    <submittedName>
        <fullName evidence="6">GTPase-activating protein</fullName>
    </submittedName>
</protein>
<dbReference type="SUPFAM" id="SSF48350">
    <property type="entry name" value="GTPase activation domain, GAP"/>
    <property type="match status" value="1"/>
</dbReference>
<feature type="compositionally biased region" description="Polar residues" evidence="3">
    <location>
        <begin position="116"/>
        <end position="129"/>
    </location>
</feature>
<dbReference type="InterPro" id="IPR008936">
    <property type="entry name" value="Rho_GTPase_activation_prot"/>
</dbReference>
<dbReference type="SMART" id="SM00324">
    <property type="entry name" value="RhoGAP"/>
    <property type="match status" value="1"/>
</dbReference>
<evidence type="ECO:0000256" key="3">
    <source>
        <dbReference type="SAM" id="MobiDB-lite"/>
    </source>
</evidence>
<dbReference type="PROSITE" id="PS50238">
    <property type="entry name" value="RHOGAP"/>
    <property type="match status" value="1"/>
</dbReference>
<evidence type="ECO:0000259" key="4">
    <source>
        <dbReference type="PROSITE" id="PS50009"/>
    </source>
</evidence>
<feature type="compositionally biased region" description="Basic and acidic residues" evidence="3">
    <location>
        <begin position="280"/>
        <end position="297"/>
    </location>
</feature>
<feature type="domain" description="Ras-GEF" evidence="4">
    <location>
        <begin position="685"/>
        <end position="944"/>
    </location>
</feature>
<dbReference type="GO" id="GO:0007264">
    <property type="term" value="P:small GTPase-mediated signal transduction"/>
    <property type="evidence" value="ECO:0007669"/>
    <property type="project" value="InterPro"/>
</dbReference>
<evidence type="ECO:0000256" key="2">
    <source>
        <dbReference type="PROSITE-ProRule" id="PRU00168"/>
    </source>
</evidence>
<keyword evidence="7" id="KW-1185">Reference proteome</keyword>
<feature type="compositionally biased region" description="Polar residues" evidence="3">
    <location>
        <begin position="298"/>
        <end position="311"/>
    </location>
</feature>
<feature type="compositionally biased region" description="Polar residues" evidence="3">
    <location>
        <begin position="242"/>
        <end position="278"/>
    </location>
</feature>
<evidence type="ECO:0000259" key="5">
    <source>
        <dbReference type="PROSITE" id="PS50238"/>
    </source>
</evidence>
<dbReference type="SUPFAM" id="SSF48366">
    <property type="entry name" value="Ras GEF"/>
    <property type="match status" value="2"/>
</dbReference>
<dbReference type="Pfam" id="PF00617">
    <property type="entry name" value="RasGEF"/>
    <property type="match status" value="1"/>
</dbReference>
<feature type="domain" description="Rho-GAP" evidence="5">
    <location>
        <begin position="1848"/>
        <end position="2033"/>
    </location>
</feature>